<evidence type="ECO:0000256" key="3">
    <source>
        <dbReference type="ARBA" id="ARBA00022692"/>
    </source>
</evidence>
<accession>A0A928KR26</accession>
<evidence type="ECO:0000256" key="2">
    <source>
        <dbReference type="ARBA" id="ARBA00009142"/>
    </source>
</evidence>
<comment type="caution">
    <text evidence="7">The sequence shown here is derived from an EMBL/GenBank/DDBJ whole genome shotgun (WGS) entry which is preliminary data.</text>
</comment>
<evidence type="ECO:0000256" key="5">
    <source>
        <dbReference type="ARBA" id="ARBA00023136"/>
    </source>
</evidence>
<name>A0A928KR26_9FIRM</name>
<evidence type="ECO:0000256" key="6">
    <source>
        <dbReference type="RuleBase" id="RU363041"/>
    </source>
</evidence>
<dbReference type="InterPro" id="IPR002781">
    <property type="entry name" value="TM_pro_TauE-like"/>
</dbReference>
<evidence type="ECO:0000256" key="1">
    <source>
        <dbReference type="ARBA" id="ARBA00004141"/>
    </source>
</evidence>
<keyword evidence="4 6" id="KW-1133">Transmembrane helix</keyword>
<evidence type="ECO:0000256" key="4">
    <source>
        <dbReference type="ARBA" id="ARBA00022989"/>
    </source>
</evidence>
<feature type="transmembrane region" description="Helical" evidence="6">
    <location>
        <begin position="86"/>
        <end position="102"/>
    </location>
</feature>
<dbReference type="EMBL" id="SVNY01000001">
    <property type="protein sequence ID" value="MBE6832609.1"/>
    <property type="molecule type" value="Genomic_DNA"/>
</dbReference>
<evidence type="ECO:0000313" key="8">
    <source>
        <dbReference type="Proteomes" id="UP000754750"/>
    </source>
</evidence>
<dbReference type="Pfam" id="PF01925">
    <property type="entry name" value="TauE"/>
    <property type="match status" value="1"/>
</dbReference>
<keyword evidence="6" id="KW-1003">Cell membrane</keyword>
<dbReference type="GO" id="GO:0005886">
    <property type="term" value="C:plasma membrane"/>
    <property type="evidence" value="ECO:0007669"/>
    <property type="project" value="UniProtKB-SubCell"/>
</dbReference>
<gene>
    <name evidence="7" type="ORF">E7512_03340</name>
</gene>
<proteinExistence type="inferred from homology"/>
<organism evidence="7 8">
    <name type="scientific">Faecalispora sporosphaeroides</name>
    <dbReference type="NCBI Taxonomy" id="1549"/>
    <lineage>
        <taxon>Bacteria</taxon>
        <taxon>Bacillati</taxon>
        <taxon>Bacillota</taxon>
        <taxon>Clostridia</taxon>
        <taxon>Eubacteriales</taxon>
        <taxon>Oscillospiraceae</taxon>
        <taxon>Faecalispora</taxon>
    </lineage>
</organism>
<feature type="transmembrane region" description="Helical" evidence="6">
    <location>
        <begin position="21"/>
        <end position="43"/>
    </location>
</feature>
<feature type="transmembrane region" description="Helical" evidence="6">
    <location>
        <begin position="55"/>
        <end position="74"/>
    </location>
</feature>
<dbReference type="PANTHER" id="PTHR43701">
    <property type="entry name" value="MEMBRANE TRANSPORTER PROTEIN MJ0441-RELATED"/>
    <property type="match status" value="1"/>
</dbReference>
<sequence>MGQNKPQRSGGMKRTFRVLGGLLAGVANGLLGAGGGMVIVPMLRKSGLPVVKSHATSVAVILPICVLSAGLYLFRGSVTIGQALPYLPWMLAGSVVGSWALPRLNRMLLRRLFGALMLWAAWRMLF</sequence>
<keyword evidence="5 6" id="KW-0472">Membrane</keyword>
<protein>
    <recommendedName>
        <fullName evidence="6">Probable membrane transporter protein</fullName>
    </recommendedName>
</protein>
<dbReference type="Proteomes" id="UP000754750">
    <property type="component" value="Unassembled WGS sequence"/>
</dbReference>
<dbReference type="PANTHER" id="PTHR43701:SF2">
    <property type="entry name" value="MEMBRANE TRANSPORTER PROTEIN YJNA-RELATED"/>
    <property type="match status" value="1"/>
</dbReference>
<dbReference type="InterPro" id="IPR051598">
    <property type="entry name" value="TSUP/Inactive_protease-like"/>
</dbReference>
<keyword evidence="3 6" id="KW-0812">Transmembrane</keyword>
<reference evidence="7" key="1">
    <citation type="submission" date="2019-04" db="EMBL/GenBank/DDBJ databases">
        <title>Evolution of Biomass-Degrading Anaerobic Consortia Revealed by Metagenomics.</title>
        <authorList>
            <person name="Peng X."/>
        </authorList>
    </citation>
    <scope>NUCLEOTIDE SEQUENCE</scope>
    <source>
        <strain evidence="7">SIG551</strain>
    </source>
</reference>
<comment type="subcellular location">
    <subcellularLocation>
        <location evidence="6">Cell membrane</location>
        <topology evidence="6">Multi-pass membrane protein</topology>
    </subcellularLocation>
    <subcellularLocation>
        <location evidence="1">Membrane</location>
        <topology evidence="1">Multi-pass membrane protein</topology>
    </subcellularLocation>
</comment>
<comment type="similarity">
    <text evidence="2 6">Belongs to the 4-toluene sulfonate uptake permease (TSUP) (TC 2.A.102) family.</text>
</comment>
<evidence type="ECO:0000313" key="7">
    <source>
        <dbReference type="EMBL" id="MBE6832609.1"/>
    </source>
</evidence>
<dbReference type="AlphaFoldDB" id="A0A928KR26"/>